<dbReference type="AlphaFoldDB" id="A0A6N1ATX8"/>
<dbReference type="KEGG" id="aoz:HUE56_29800"/>
<organism evidence="1 2">
    <name type="scientific">Azospirillum oryzae</name>
    <dbReference type="NCBI Taxonomy" id="286727"/>
    <lineage>
        <taxon>Bacteria</taxon>
        <taxon>Pseudomonadati</taxon>
        <taxon>Pseudomonadota</taxon>
        <taxon>Alphaproteobacteria</taxon>
        <taxon>Rhodospirillales</taxon>
        <taxon>Azospirillaceae</taxon>
        <taxon>Azospirillum</taxon>
    </lineage>
</organism>
<keyword evidence="2" id="KW-1185">Reference proteome</keyword>
<accession>A0A6N1ATX8</accession>
<dbReference type="OrthoDB" id="8910728at2"/>
<name>A0A6N1ATX8_9PROT</name>
<gene>
    <name evidence="1" type="ORF">HUE56_29800</name>
</gene>
<sequence length="156" mass="17799">MERLVIGKIRNRVREREDADRLLWLRRENMPAELARGRLVLSEEEVRTNLPVPLLGRPDQVFMSDAGLLVPVDTKTRRLPRVFLSDIVQLSVYGTILNFTTDPRFAGRDVAAHGYVRMPTLYGVAWARVALLKPAAVVELWADHWRRTEAQATQAA</sequence>
<dbReference type="RefSeq" id="WP_109155271.1">
    <property type="nucleotide sequence ID" value="NZ_BSOV01000001.1"/>
</dbReference>
<geneLocation type="plasmid" evidence="1 2">
    <name>unnamed7</name>
</geneLocation>
<proteinExistence type="predicted"/>
<keyword evidence="1" id="KW-0614">Plasmid</keyword>
<dbReference type="Proteomes" id="UP000509702">
    <property type="component" value="Plasmid unnamed7"/>
</dbReference>
<evidence type="ECO:0000313" key="1">
    <source>
        <dbReference type="EMBL" id="QKS54698.1"/>
    </source>
</evidence>
<dbReference type="EMBL" id="CP054622">
    <property type="protein sequence ID" value="QKS54698.1"/>
    <property type="molecule type" value="Genomic_DNA"/>
</dbReference>
<protein>
    <submittedName>
        <fullName evidence="1">Uncharacterized protein</fullName>
    </submittedName>
</protein>
<evidence type="ECO:0000313" key="2">
    <source>
        <dbReference type="Proteomes" id="UP000509702"/>
    </source>
</evidence>
<reference evidence="1 2" key="1">
    <citation type="submission" date="2020-06" db="EMBL/GenBank/DDBJ databases">
        <title>Complete genome of Azosprillum oryzae KACC14407.</title>
        <authorList>
            <person name="Kim M."/>
            <person name="Park Y.-J."/>
            <person name="Shin J.-H."/>
        </authorList>
    </citation>
    <scope>NUCLEOTIDE SEQUENCE [LARGE SCALE GENOMIC DNA]</scope>
    <source>
        <strain evidence="1 2">KACC 14407</strain>
        <plasmid evidence="1 2">unnamed7</plasmid>
    </source>
</reference>